<evidence type="ECO:0000256" key="17">
    <source>
        <dbReference type="ARBA" id="ARBA00044969"/>
    </source>
</evidence>
<evidence type="ECO:0000256" key="10">
    <source>
        <dbReference type="ARBA" id="ARBA00022840"/>
    </source>
</evidence>
<dbReference type="SUPFAM" id="SSF52540">
    <property type="entry name" value="P-loop containing nucleoside triphosphate hydrolases"/>
    <property type="match status" value="2"/>
</dbReference>
<evidence type="ECO:0000256" key="6">
    <source>
        <dbReference type="ARBA" id="ARBA00022741"/>
    </source>
</evidence>
<evidence type="ECO:0000256" key="3">
    <source>
        <dbReference type="ARBA" id="ARBA00009146"/>
    </source>
</evidence>
<dbReference type="AlphaFoldDB" id="A0AAV2YK35"/>
<evidence type="ECO:0000256" key="5">
    <source>
        <dbReference type="ARBA" id="ARBA00022723"/>
    </source>
</evidence>
<dbReference type="GO" id="GO:0046872">
    <property type="term" value="F:metal ion binding"/>
    <property type="evidence" value="ECO:0007669"/>
    <property type="project" value="UniProtKB-KW"/>
</dbReference>
<dbReference type="GO" id="GO:0051539">
    <property type="term" value="F:4 iron, 4 sulfur cluster binding"/>
    <property type="evidence" value="ECO:0007669"/>
    <property type="project" value="UniProtKB-KW"/>
</dbReference>
<keyword evidence="11" id="KW-0408">Iron</keyword>
<keyword evidence="8" id="KW-0378">Hydrolase</keyword>
<evidence type="ECO:0000313" key="20">
    <source>
        <dbReference type="EMBL" id="DAZ95362.1"/>
    </source>
</evidence>
<keyword evidence="16" id="KW-0539">Nucleus</keyword>
<name>A0AAV2YK35_9STRA</name>
<comment type="similarity">
    <text evidence="3">Belongs to the helicase family. RAD3/XPD subfamily.</text>
</comment>
<dbReference type="SMART" id="SM00488">
    <property type="entry name" value="DEXDc2"/>
    <property type="match status" value="1"/>
</dbReference>
<keyword evidence="5" id="KW-0479">Metal-binding</keyword>
<dbReference type="PROSITE" id="PS51193">
    <property type="entry name" value="HELICASE_ATP_BIND_2"/>
    <property type="match status" value="1"/>
</dbReference>
<evidence type="ECO:0000256" key="9">
    <source>
        <dbReference type="ARBA" id="ARBA00022806"/>
    </source>
</evidence>
<keyword evidence="4" id="KW-0004">4Fe-4S</keyword>
<protein>
    <recommendedName>
        <fullName evidence="17">DNA 5'-3' helicase</fullName>
        <ecNumber evidence="17">5.6.2.3</ecNumber>
    </recommendedName>
</protein>
<dbReference type="Pfam" id="PF06777">
    <property type="entry name" value="HBB"/>
    <property type="match status" value="1"/>
</dbReference>
<keyword evidence="7" id="KW-0227">DNA damage</keyword>
<keyword evidence="6" id="KW-0547">Nucleotide-binding</keyword>
<dbReference type="InterPro" id="IPR013020">
    <property type="entry name" value="Rad3/Chl1-like"/>
</dbReference>
<dbReference type="InterPro" id="IPR014013">
    <property type="entry name" value="Helic_SF1/SF2_ATP-bd_DinG/Rad3"/>
</dbReference>
<keyword evidence="13" id="KW-0238">DNA-binding</keyword>
<dbReference type="Proteomes" id="UP001146120">
    <property type="component" value="Unassembled WGS sequence"/>
</dbReference>
<dbReference type="GO" id="GO:0005634">
    <property type="term" value="C:nucleus"/>
    <property type="evidence" value="ECO:0007669"/>
    <property type="project" value="UniProtKB-SubCell"/>
</dbReference>
<proteinExistence type="inferred from homology"/>
<dbReference type="CDD" id="cd18788">
    <property type="entry name" value="SF2_C_XPD"/>
    <property type="match status" value="1"/>
</dbReference>
<dbReference type="PANTHER" id="PTHR11472">
    <property type="entry name" value="DNA REPAIR DEAD HELICASE RAD3/XP-D SUBFAMILY MEMBER"/>
    <property type="match status" value="1"/>
</dbReference>
<evidence type="ECO:0000256" key="4">
    <source>
        <dbReference type="ARBA" id="ARBA00022485"/>
    </source>
</evidence>
<evidence type="ECO:0000256" key="7">
    <source>
        <dbReference type="ARBA" id="ARBA00022763"/>
    </source>
</evidence>
<dbReference type="InterPro" id="IPR027417">
    <property type="entry name" value="P-loop_NTPase"/>
</dbReference>
<evidence type="ECO:0000256" key="14">
    <source>
        <dbReference type="ARBA" id="ARBA00023204"/>
    </source>
</evidence>
<keyword evidence="14" id="KW-0234">DNA repair</keyword>
<keyword evidence="21" id="KW-1185">Reference proteome</keyword>
<dbReference type="Pfam" id="PF13307">
    <property type="entry name" value="Helicase_C_2"/>
    <property type="match status" value="1"/>
</dbReference>
<dbReference type="Gene3D" id="3.40.50.300">
    <property type="entry name" value="P-loop containing nucleotide triphosphate hydrolases"/>
    <property type="match status" value="2"/>
</dbReference>
<evidence type="ECO:0000256" key="11">
    <source>
        <dbReference type="ARBA" id="ARBA00023004"/>
    </source>
</evidence>
<dbReference type="InterPro" id="IPR006554">
    <property type="entry name" value="Helicase-like_DEXD_c2"/>
</dbReference>
<dbReference type="EC" id="5.6.2.3" evidence="17"/>
<dbReference type="PRINTS" id="PR00852">
    <property type="entry name" value="XRODRMPGMNTD"/>
</dbReference>
<reference evidence="20" key="2">
    <citation type="journal article" date="2023" name="Microbiol Resour">
        <title>Decontamination and Annotation of the Draft Genome Sequence of the Oomycete Lagenidium giganteum ARSEF 373.</title>
        <authorList>
            <person name="Morgan W.R."/>
            <person name="Tartar A."/>
        </authorList>
    </citation>
    <scope>NUCLEOTIDE SEQUENCE</scope>
    <source>
        <strain evidence="20">ARSEF 373</strain>
    </source>
</reference>
<evidence type="ECO:0000256" key="2">
    <source>
        <dbReference type="ARBA" id="ARBA00004123"/>
    </source>
</evidence>
<evidence type="ECO:0000256" key="1">
    <source>
        <dbReference type="ARBA" id="ARBA00001966"/>
    </source>
</evidence>
<dbReference type="InterPro" id="IPR010643">
    <property type="entry name" value="HBB"/>
</dbReference>
<dbReference type="FunFam" id="3.40.50.300:FF:000128">
    <property type="entry name" value="Putative DNA repair helicase RAD3"/>
    <property type="match status" value="1"/>
</dbReference>
<keyword evidence="10" id="KW-0067">ATP-binding</keyword>
<evidence type="ECO:0000256" key="18">
    <source>
        <dbReference type="ARBA" id="ARBA00048954"/>
    </source>
</evidence>
<keyword evidence="15" id="KW-0413">Isomerase</keyword>
<dbReference type="GO" id="GO:0006289">
    <property type="term" value="P:nucleotide-excision repair"/>
    <property type="evidence" value="ECO:0007669"/>
    <property type="project" value="InterPro"/>
</dbReference>
<dbReference type="InterPro" id="IPR001945">
    <property type="entry name" value="RAD3/XPD"/>
</dbReference>
<comment type="catalytic activity">
    <reaction evidence="18">
        <text>ATP + H2O = ADP + phosphate + H(+)</text>
        <dbReference type="Rhea" id="RHEA:13065"/>
        <dbReference type="ChEBI" id="CHEBI:15377"/>
        <dbReference type="ChEBI" id="CHEBI:15378"/>
        <dbReference type="ChEBI" id="CHEBI:30616"/>
        <dbReference type="ChEBI" id="CHEBI:43474"/>
        <dbReference type="ChEBI" id="CHEBI:456216"/>
        <dbReference type="EC" id="5.6.2.3"/>
    </reaction>
</comment>
<keyword evidence="12" id="KW-0411">Iron-sulfur</keyword>
<organism evidence="20 21">
    <name type="scientific">Lagenidium giganteum</name>
    <dbReference type="NCBI Taxonomy" id="4803"/>
    <lineage>
        <taxon>Eukaryota</taxon>
        <taxon>Sar</taxon>
        <taxon>Stramenopiles</taxon>
        <taxon>Oomycota</taxon>
        <taxon>Peronosporomycetes</taxon>
        <taxon>Pythiales</taxon>
        <taxon>Pythiaceae</taxon>
    </lineage>
</organism>
<dbReference type="PANTHER" id="PTHR11472:SF1">
    <property type="entry name" value="GENERAL TRANSCRIPTION AND DNA REPAIR FACTOR IIH HELICASE SUBUNIT XPD"/>
    <property type="match status" value="1"/>
</dbReference>
<evidence type="ECO:0000256" key="16">
    <source>
        <dbReference type="ARBA" id="ARBA00023242"/>
    </source>
</evidence>
<dbReference type="InterPro" id="IPR002464">
    <property type="entry name" value="DNA/RNA_helicase_DEAH_CS"/>
</dbReference>
<dbReference type="Pfam" id="PF06733">
    <property type="entry name" value="DEAD_2"/>
    <property type="match status" value="1"/>
</dbReference>
<keyword evidence="9" id="KW-0347">Helicase</keyword>
<evidence type="ECO:0000259" key="19">
    <source>
        <dbReference type="PROSITE" id="PS51193"/>
    </source>
</evidence>
<dbReference type="GO" id="GO:0016818">
    <property type="term" value="F:hydrolase activity, acting on acid anhydrides, in phosphorus-containing anhydrides"/>
    <property type="evidence" value="ECO:0007669"/>
    <property type="project" value="InterPro"/>
</dbReference>
<reference evidence="20" key="1">
    <citation type="submission" date="2022-11" db="EMBL/GenBank/DDBJ databases">
        <authorList>
            <person name="Morgan W.R."/>
            <person name="Tartar A."/>
        </authorList>
    </citation>
    <scope>NUCLEOTIDE SEQUENCE</scope>
    <source>
        <strain evidence="20">ARSEF 373</strain>
    </source>
</reference>
<gene>
    <name evidence="20" type="ORF">N0F65_002547</name>
</gene>
<dbReference type="GO" id="GO:0006366">
    <property type="term" value="P:transcription by RNA polymerase II"/>
    <property type="evidence" value="ECO:0007669"/>
    <property type="project" value="TreeGrafter"/>
</dbReference>
<feature type="domain" description="Helicase ATP-binding" evidence="19">
    <location>
        <begin position="7"/>
        <end position="305"/>
    </location>
</feature>
<dbReference type="GO" id="GO:0003684">
    <property type="term" value="F:damaged DNA binding"/>
    <property type="evidence" value="ECO:0007669"/>
    <property type="project" value="TreeGrafter"/>
</dbReference>
<dbReference type="GO" id="GO:0043139">
    <property type="term" value="F:5'-3' DNA helicase activity"/>
    <property type="evidence" value="ECO:0007669"/>
    <property type="project" value="UniProtKB-EC"/>
</dbReference>
<comment type="subcellular location">
    <subcellularLocation>
        <location evidence="2">Nucleus</location>
    </subcellularLocation>
</comment>
<dbReference type="PROSITE" id="PS00690">
    <property type="entry name" value="DEAH_ATP_HELICASE"/>
    <property type="match status" value="1"/>
</dbReference>
<evidence type="ECO:0000313" key="21">
    <source>
        <dbReference type="Proteomes" id="UP001146120"/>
    </source>
</evidence>
<dbReference type="EMBL" id="DAKRPA010000208">
    <property type="protein sequence ID" value="DAZ95362.1"/>
    <property type="molecule type" value="Genomic_DNA"/>
</dbReference>
<comment type="caution">
    <text evidence="20">The sequence shown here is derived from an EMBL/GenBank/DDBJ whole genome shotgun (WGS) entry which is preliminary data.</text>
</comment>
<comment type="cofactor">
    <cofactor evidence="1">
        <name>[4Fe-4S] cluster</name>
        <dbReference type="ChEBI" id="CHEBI:49883"/>
    </cofactor>
</comment>
<dbReference type="GO" id="GO:0005524">
    <property type="term" value="F:ATP binding"/>
    <property type="evidence" value="ECO:0007669"/>
    <property type="project" value="UniProtKB-KW"/>
</dbReference>
<accession>A0AAV2YK35</accession>
<dbReference type="FunFam" id="3.40.50.300:FF:000135">
    <property type="entry name" value="DNA repair helicase RAD3, putative"/>
    <property type="match status" value="1"/>
</dbReference>
<evidence type="ECO:0000256" key="13">
    <source>
        <dbReference type="ARBA" id="ARBA00023125"/>
    </source>
</evidence>
<evidence type="ECO:0000256" key="8">
    <source>
        <dbReference type="ARBA" id="ARBA00022801"/>
    </source>
</evidence>
<evidence type="ECO:0000256" key="12">
    <source>
        <dbReference type="ARBA" id="ARBA00023014"/>
    </source>
</evidence>
<dbReference type="InterPro" id="IPR010614">
    <property type="entry name" value="RAD3-like_helicase_DEAD"/>
</dbReference>
<dbReference type="InterPro" id="IPR006555">
    <property type="entry name" value="ATP-dep_Helicase_C"/>
</dbReference>
<evidence type="ECO:0000256" key="15">
    <source>
        <dbReference type="ARBA" id="ARBA00023235"/>
    </source>
</evidence>
<sequence length="803" mass="90431">MRVDIDGLEVLFPYERMYSEQLQYMRELKRALDAQGHCMLEMPTGTGKTVSLLSLVLAYKAAHPTAGKLIYCTRTVPEMSKCVEELKKLVDYRKRHHGEQAQLTAVCLSSRRNMCIHPRVMAQADGEAVDGQCRKMTASWVRARAGQQGANAADRNGNGDAPPPAVELCSFYENYESRKTDESVLPPGIYSIDDLKEQGAKRGWCPYFLTRYVVSFADVIVFNYQYMLDPKVSAMVSRAFEKESIVVFDEAHNIDNVCIEALSVRLDRRSLDRASRNLSTIGSHVTRMKQVDKARLDAEYKRLVEGLRASNDVVAPTYTNPTNGRPIDTSNDVLLANPVLPDDVLEEAIPGNIRRAEHFVAFMRRLIEYLRTRIRVRNVESETPQAFLHQLNTAISMDTKPMKFCYTRLNSLLRTLEITNLEEFTSLTDVADFATLVATYADGFMLIVEPFDGTSGVHDPELELACLDASLAIRPVFERFSSVVITSGTLSPIDLYPRLLNFNPVIRESLPMSVYRSCICPLVITRGSDQMPVSTKFDLRDDMSVVRNYGTLLLEMAACTPAGMVCFFPSYLYMEKIIGQWDSLGVLKKVLMHKLLFIETKDIVETTLALDNYKKACDCGRGAVFFSVARGKVAEGIDFDRHYGRCVILFGIPFQYTLSNTLRARLEYLRYTHQIREGDFLTFDALRQAAQCAGRVLRSKTDYGLVIFADSRYNRLDKRTKLPPWILQFLLDSHLNLSVDMAIFMAKKYLSLMAQPVDDTTNPNSILLDANDVAKWLGKHAIAPVNDEGVNASNGNAPTTTTQ</sequence>
<dbReference type="SMART" id="SM00491">
    <property type="entry name" value="HELICc2"/>
    <property type="match status" value="1"/>
</dbReference>
<dbReference type="GO" id="GO:0045951">
    <property type="term" value="P:positive regulation of mitotic recombination"/>
    <property type="evidence" value="ECO:0007669"/>
    <property type="project" value="TreeGrafter"/>
</dbReference>
<dbReference type="InterPro" id="IPR045028">
    <property type="entry name" value="DinG/Rad3-like"/>
</dbReference>
<dbReference type="NCBIfam" id="TIGR00604">
    <property type="entry name" value="rad3"/>
    <property type="match status" value="1"/>
</dbReference>